<evidence type="ECO:0000313" key="3">
    <source>
        <dbReference type="Proteomes" id="UP000248483"/>
    </source>
</evidence>
<dbReference type="InterPro" id="IPR047385">
    <property type="entry name" value="RRM_TDRD10"/>
</dbReference>
<dbReference type="GeneID" id="111167076"/>
<dbReference type="CTD" id="126668"/>
<protein>
    <submittedName>
        <fullName evidence="4">Tudor domain-containing protein 10 isoform X1</fullName>
    </submittedName>
</protein>
<organism evidence="3 4">
    <name type="scientific">Delphinapterus leucas</name>
    <name type="common">Beluga whale</name>
    <dbReference type="NCBI Taxonomy" id="9749"/>
    <lineage>
        <taxon>Eukaryota</taxon>
        <taxon>Metazoa</taxon>
        <taxon>Chordata</taxon>
        <taxon>Craniata</taxon>
        <taxon>Vertebrata</taxon>
        <taxon>Euteleostomi</taxon>
        <taxon>Mammalia</taxon>
        <taxon>Eutheria</taxon>
        <taxon>Laurasiatheria</taxon>
        <taxon>Artiodactyla</taxon>
        <taxon>Whippomorpha</taxon>
        <taxon>Cetacea</taxon>
        <taxon>Odontoceti</taxon>
        <taxon>Monodontidae</taxon>
        <taxon>Delphinapterus</taxon>
    </lineage>
</organism>
<dbReference type="GO" id="GO:0016020">
    <property type="term" value="C:membrane"/>
    <property type="evidence" value="ECO:0007669"/>
    <property type="project" value="TreeGrafter"/>
</dbReference>
<dbReference type="GO" id="GO:0003723">
    <property type="term" value="F:RNA binding"/>
    <property type="evidence" value="ECO:0007669"/>
    <property type="project" value="UniProtKB-UniRule"/>
</dbReference>
<keyword evidence="3" id="KW-1185">Reference proteome</keyword>
<dbReference type="CDD" id="cd21617">
    <property type="entry name" value="RRM_TDRD10"/>
    <property type="match status" value="1"/>
</dbReference>
<dbReference type="Gene3D" id="2.30.30.140">
    <property type="match status" value="1"/>
</dbReference>
<evidence type="ECO:0000313" key="4">
    <source>
        <dbReference type="RefSeq" id="XP_022415185.1"/>
    </source>
</evidence>
<dbReference type="PANTHER" id="PTHR22948">
    <property type="entry name" value="TUDOR DOMAIN CONTAINING PROTEIN"/>
    <property type="match status" value="1"/>
</dbReference>
<dbReference type="Pfam" id="PF00567">
    <property type="entry name" value="TUDOR"/>
    <property type="match status" value="1"/>
</dbReference>
<dbReference type="InParanoid" id="A0A2Y9M0E9"/>
<dbReference type="Gene3D" id="3.30.70.330">
    <property type="match status" value="1"/>
</dbReference>
<dbReference type="SMART" id="SM00360">
    <property type="entry name" value="RRM"/>
    <property type="match status" value="1"/>
</dbReference>
<dbReference type="PROSITE" id="PS50102">
    <property type="entry name" value="RRM"/>
    <property type="match status" value="1"/>
</dbReference>
<dbReference type="AlphaFoldDB" id="A0A2Y9M0E9"/>
<dbReference type="STRING" id="9749.A0A2Y9M0E9"/>
<reference evidence="4" key="1">
    <citation type="submission" date="2025-08" db="UniProtKB">
        <authorList>
            <consortium name="RefSeq"/>
        </authorList>
    </citation>
    <scope>IDENTIFICATION</scope>
    <source>
        <tissue evidence="4">Blood</tissue>
    </source>
</reference>
<dbReference type="InterPro" id="IPR050621">
    <property type="entry name" value="Tudor_domain_containing"/>
</dbReference>
<dbReference type="SUPFAM" id="SSF54928">
    <property type="entry name" value="RNA-binding domain, RBD"/>
    <property type="match status" value="1"/>
</dbReference>
<dbReference type="InterPro" id="IPR035979">
    <property type="entry name" value="RBD_domain_sf"/>
</dbReference>
<dbReference type="FunCoup" id="A0A2Y9M0E9">
    <property type="interactions" value="42"/>
</dbReference>
<dbReference type="Proteomes" id="UP000248483">
    <property type="component" value="Unplaced"/>
</dbReference>
<evidence type="ECO:0000259" key="2">
    <source>
        <dbReference type="PROSITE" id="PS50102"/>
    </source>
</evidence>
<dbReference type="GO" id="GO:0034237">
    <property type="term" value="F:protein kinase A regulatory subunit binding"/>
    <property type="evidence" value="ECO:0007669"/>
    <property type="project" value="TreeGrafter"/>
</dbReference>
<accession>A0A2Y9M0E9</accession>
<dbReference type="PANTHER" id="PTHR22948:SF12">
    <property type="entry name" value="TUDOR DOMAIN-CONTAINING PROTEIN 10"/>
    <property type="match status" value="1"/>
</dbReference>
<evidence type="ECO:0000256" key="1">
    <source>
        <dbReference type="PROSITE-ProRule" id="PRU00176"/>
    </source>
</evidence>
<dbReference type="GO" id="GO:0005739">
    <property type="term" value="C:mitochondrion"/>
    <property type="evidence" value="ECO:0007669"/>
    <property type="project" value="TreeGrafter"/>
</dbReference>
<dbReference type="InterPro" id="IPR000504">
    <property type="entry name" value="RRM_dom"/>
</dbReference>
<dbReference type="KEGG" id="dle:111167076"/>
<dbReference type="InterPro" id="IPR002999">
    <property type="entry name" value="Tudor"/>
</dbReference>
<feature type="domain" description="RRM" evidence="2">
    <location>
        <begin position="97"/>
        <end position="170"/>
    </location>
</feature>
<gene>
    <name evidence="4" type="primary">TDRD10</name>
</gene>
<dbReference type="Pfam" id="PF00076">
    <property type="entry name" value="RRM_1"/>
    <property type="match status" value="1"/>
</dbReference>
<name>A0A2Y9M0E9_DELLE</name>
<dbReference type="RefSeq" id="XP_022415185.1">
    <property type="nucleotide sequence ID" value="XM_022559477.1"/>
</dbReference>
<dbReference type="InterPro" id="IPR012677">
    <property type="entry name" value="Nucleotide-bd_a/b_plait_sf"/>
</dbReference>
<dbReference type="SUPFAM" id="SSF63748">
    <property type="entry name" value="Tudor/PWWP/MBT"/>
    <property type="match status" value="1"/>
</dbReference>
<proteinExistence type="predicted"/>
<sequence length="414" mass="47366">METWKLCNSDQKLKCEALLCDPTPPPAAWAIRGKPHDHTYRAHRLLEDATVSFKEILLERNCSMSWSSSDFRPSAEVFGKNGVLEEQKSPRFKKRETQVYVGNLPLDISEEEIWCLLKDFNPLHVHKIQNGCKCFAFVDVGSMQKVALAIQELNGKLFRKRKLYVNSNRRSPKRTLDVTEWTQELLGLEKTSGQGFARTTACTQLVPKASVDPCKTEKPRTSIFAVPMEMRGSFLALLLRECFRDLGWLATIHSVGGDVGLLVTSIVPQTPFFWAMHVTETLHQNMQALFRALAEAEEQQPYLHDSAVRRGTRCLAEYQLGDYGWAWNRCWVLDRVDSWAVVTFIDFGQSATIPVQSLRSLDSDDFWTIPPLAQPFMLEKDIWSSYQVIHRILKGKITGALNLELHILKFEEFK</sequence>
<keyword evidence="1" id="KW-0694">RNA-binding</keyword>